<protein>
    <recommendedName>
        <fullName evidence="4">Polysaccharide chain length determinant N-terminal domain-containing protein</fullName>
    </recommendedName>
</protein>
<comment type="caution">
    <text evidence="2">The sequence shown here is derived from an EMBL/GenBank/DDBJ whole genome shotgun (WGS) entry which is preliminary data.</text>
</comment>
<keyword evidence="1" id="KW-0472">Membrane</keyword>
<evidence type="ECO:0000256" key="1">
    <source>
        <dbReference type="SAM" id="Phobius"/>
    </source>
</evidence>
<accession>A0A553K1R1</accession>
<dbReference type="AlphaFoldDB" id="A0A553K1R1"/>
<dbReference type="EMBL" id="VKKG01000002">
    <property type="protein sequence ID" value="TRY18634.1"/>
    <property type="molecule type" value="Genomic_DNA"/>
</dbReference>
<gene>
    <name evidence="2" type="ORF">FOJ82_05795</name>
</gene>
<evidence type="ECO:0008006" key="4">
    <source>
        <dbReference type="Google" id="ProtNLM"/>
    </source>
</evidence>
<evidence type="ECO:0000313" key="2">
    <source>
        <dbReference type="EMBL" id="TRY18634.1"/>
    </source>
</evidence>
<keyword evidence="3" id="KW-1185">Reference proteome</keyword>
<name>A0A553K1R1_9ACTN</name>
<keyword evidence="1" id="KW-0812">Transmembrane</keyword>
<evidence type="ECO:0000313" key="3">
    <source>
        <dbReference type="Proteomes" id="UP000317638"/>
    </source>
</evidence>
<sequence>MSLGTLRKVTVHTSIALALGIVITCALAVSLPQLLPANYQATARLMLLLPPNTGLMATNPFLEQPNGLVVLSRVIAEAPLTDSSREARDALGLSSQFEISFDHSQPIVTVSVEGGSPVDVIETRDWVVAVIESELLTVQEQLGAPTTQTASAHTFMAEASAIRIVGDSARAKIGVIAAGLILSAVWAAAVQRRHQSSRAGYEKSVR</sequence>
<keyword evidence="1" id="KW-1133">Transmembrane helix</keyword>
<dbReference type="Proteomes" id="UP000317638">
    <property type="component" value="Unassembled WGS sequence"/>
</dbReference>
<reference evidence="2 3" key="1">
    <citation type="submission" date="2019-07" db="EMBL/GenBank/DDBJ databases">
        <authorList>
            <person name="Zhou L.-Y."/>
        </authorList>
    </citation>
    <scope>NUCLEOTIDE SEQUENCE [LARGE SCALE GENOMIC DNA]</scope>
    <source>
        <strain evidence="2 3">YIM 101269</strain>
    </source>
</reference>
<feature type="transmembrane region" description="Helical" evidence="1">
    <location>
        <begin position="173"/>
        <end position="190"/>
    </location>
</feature>
<organism evidence="2 3">
    <name type="scientific">Tessaracoccus rhinocerotis</name>
    <dbReference type="NCBI Taxonomy" id="1689449"/>
    <lineage>
        <taxon>Bacteria</taxon>
        <taxon>Bacillati</taxon>
        <taxon>Actinomycetota</taxon>
        <taxon>Actinomycetes</taxon>
        <taxon>Propionibacteriales</taxon>
        <taxon>Propionibacteriaceae</taxon>
        <taxon>Tessaracoccus</taxon>
    </lineage>
</organism>
<proteinExistence type="predicted"/>